<organism evidence="1 2">
    <name type="scientific">Smittium culicis</name>
    <dbReference type="NCBI Taxonomy" id="133412"/>
    <lineage>
        <taxon>Eukaryota</taxon>
        <taxon>Fungi</taxon>
        <taxon>Fungi incertae sedis</taxon>
        <taxon>Zoopagomycota</taxon>
        <taxon>Kickxellomycotina</taxon>
        <taxon>Harpellomycetes</taxon>
        <taxon>Harpellales</taxon>
        <taxon>Legeriomycetaceae</taxon>
        <taxon>Smittium</taxon>
    </lineage>
</organism>
<gene>
    <name evidence="1" type="ORF">AYI69_g3497</name>
</gene>
<comment type="caution">
    <text evidence="1">The sequence shown here is derived from an EMBL/GenBank/DDBJ whole genome shotgun (WGS) entry which is preliminary data.</text>
</comment>
<dbReference type="Proteomes" id="UP000187429">
    <property type="component" value="Unassembled WGS sequence"/>
</dbReference>
<sequence length="86" mass="9908">MRCNCRSGKTRFPLHAYKSRTYYSGKPLNLLHPLRYSLHFSLRYHHASAELSYIPGTPFRPRRIYPSRVTPPCRGIGGTSTTCHNT</sequence>
<dbReference type="AlphaFoldDB" id="A0A1R1YJI8"/>
<name>A0A1R1YJI8_9FUNG</name>
<accession>A0A1R1YJI8</accession>
<proteinExistence type="predicted"/>
<keyword evidence="2" id="KW-1185">Reference proteome</keyword>
<evidence type="ECO:0000313" key="2">
    <source>
        <dbReference type="Proteomes" id="UP000187429"/>
    </source>
</evidence>
<dbReference type="EMBL" id="LSSM01001192">
    <property type="protein sequence ID" value="OMJ27087.1"/>
    <property type="molecule type" value="Genomic_DNA"/>
</dbReference>
<reference evidence="2" key="1">
    <citation type="submission" date="2017-01" db="EMBL/GenBank/DDBJ databases">
        <authorList>
            <person name="Wang Y."/>
            <person name="White M."/>
            <person name="Kvist S."/>
            <person name="Moncalvo J.-M."/>
        </authorList>
    </citation>
    <scope>NUCLEOTIDE SEQUENCE [LARGE SCALE GENOMIC DNA]</scope>
    <source>
        <strain evidence="2">ID-206-W2</strain>
    </source>
</reference>
<protein>
    <submittedName>
        <fullName evidence="1">Uncharacterized protein</fullName>
    </submittedName>
</protein>
<evidence type="ECO:0000313" key="1">
    <source>
        <dbReference type="EMBL" id="OMJ27087.1"/>
    </source>
</evidence>